<dbReference type="PANTHER" id="PTHR34322">
    <property type="entry name" value="TRANSPOSASE, Y1_TNP DOMAIN-CONTAINING"/>
    <property type="match status" value="1"/>
</dbReference>
<proteinExistence type="predicted"/>
<dbReference type="Proteomes" id="UP000316213">
    <property type="component" value="Unassembled WGS sequence"/>
</dbReference>
<evidence type="ECO:0000313" key="4">
    <source>
        <dbReference type="Proteomes" id="UP000316213"/>
    </source>
</evidence>
<organism evidence="3 4">
    <name type="scientific">Neorhodopirellula pilleata</name>
    <dbReference type="NCBI Taxonomy" id="2714738"/>
    <lineage>
        <taxon>Bacteria</taxon>
        <taxon>Pseudomonadati</taxon>
        <taxon>Planctomycetota</taxon>
        <taxon>Planctomycetia</taxon>
        <taxon>Pirellulales</taxon>
        <taxon>Pirellulaceae</taxon>
        <taxon>Neorhodopirellula</taxon>
    </lineage>
</organism>
<name>A0A5C6A673_9BACT</name>
<dbReference type="Gene3D" id="3.30.70.1290">
    <property type="entry name" value="Transposase IS200-like"/>
    <property type="match status" value="1"/>
</dbReference>
<dbReference type="GO" id="GO:0006313">
    <property type="term" value="P:DNA transposition"/>
    <property type="evidence" value="ECO:0007669"/>
    <property type="project" value="InterPro"/>
</dbReference>
<feature type="compositionally biased region" description="Basic and acidic residues" evidence="1">
    <location>
        <begin position="211"/>
        <end position="222"/>
    </location>
</feature>
<dbReference type="InterPro" id="IPR002686">
    <property type="entry name" value="Transposase_17"/>
</dbReference>
<feature type="region of interest" description="Disordered" evidence="1">
    <location>
        <begin position="205"/>
        <end position="253"/>
    </location>
</feature>
<evidence type="ECO:0000313" key="3">
    <source>
        <dbReference type="EMBL" id="TWT94946.1"/>
    </source>
</evidence>
<sequence>MARMSRAEVFDPGEVAVGHVFSRTVRRCFLMGDDPVSGKNFDHRKRWIEEYLQQFAAYFGIDLLCYSLLSNHFHLILRSRPDVVATWSDEEVARRWMMLCPNHRKADGSPMEPTQPEINSIAGCPVKREEIRRRLSDLSWWMRLLCQRVAMRANREDEEHGRFFQDRYKATRLTDEASVLACAAYVDLNPIRAAMCERIEDSDFTSAQRRIQAEHEEVHETPPDETPPDEATRHQTPPDEATGERSEPIAKLRHRRDSFLSPVSIDELLDPIGPCCSDTPERCSDKGFLAMSLADYLELLDWTARQAAPGKRGKTPASVPPLLQRLGLDQASWCELVSDFGKLFCTVAGSPDSVDSMRSHGTHRRYHLRRRARELFAVTD</sequence>
<dbReference type="InterPro" id="IPR036515">
    <property type="entry name" value="Transposase_17_sf"/>
</dbReference>
<reference evidence="3 4" key="1">
    <citation type="submission" date="2019-02" db="EMBL/GenBank/DDBJ databases">
        <title>Deep-cultivation of Planctomycetes and their phenomic and genomic characterization uncovers novel biology.</title>
        <authorList>
            <person name="Wiegand S."/>
            <person name="Jogler M."/>
            <person name="Boedeker C."/>
            <person name="Pinto D."/>
            <person name="Vollmers J."/>
            <person name="Rivas-Marin E."/>
            <person name="Kohn T."/>
            <person name="Peeters S.H."/>
            <person name="Heuer A."/>
            <person name="Rast P."/>
            <person name="Oberbeckmann S."/>
            <person name="Bunk B."/>
            <person name="Jeske O."/>
            <person name="Meyerdierks A."/>
            <person name="Storesund J.E."/>
            <person name="Kallscheuer N."/>
            <person name="Luecker S."/>
            <person name="Lage O.M."/>
            <person name="Pohl T."/>
            <person name="Merkel B.J."/>
            <person name="Hornburger P."/>
            <person name="Mueller R.-W."/>
            <person name="Bruemmer F."/>
            <person name="Labrenz M."/>
            <person name="Spormann A.M."/>
            <person name="Op Den Camp H."/>
            <person name="Overmann J."/>
            <person name="Amann R."/>
            <person name="Jetten M.S.M."/>
            <person name="Mascher T."/>
            <person name="Medema M.H."/>
            <person name="Devos D.P."/>
            <person name="Kaster A.-K."/>
            <person name="Ovreas L."/>
            <person name="Rohde M."/>
            <person name="Galperin M.Y."/>
            <person name="Jogler C."/>
        </authorList>
    </citation>
    <scope>NUCLEOTIDE SEQUENCE [LARGE SCALE GENOMIC DNA]</scope>
    <source>
        <strain evidence="3 4">Pla100</strain>
    </source>
</reference>
<keyword evidence="4" id="KW-1185">Reference proteome</keyword>
<gene>
    <name evidence="3" type="ORF">Pla100_35250</name>
</gene>
<evidence type="ECO:0000259" key="2">
    <source>
        <dbReference type="SMART" id="SM01321"/>
    </source>
</evidence>
<protein>
    <recommendedName>
        <fullName evidence="2">Transposase IS200-like domain-containing protein</fullName>
    </recommendedName>
</protein>
<feature type="domain" description="Transposase IS200-like" evidence="2">
    <location>
        <begin position="20"/>
        <end position="189"/>
    </location>
</feature>
<accession>A0A5C6A673</accession>
<dbReference type="PANTHER" id="PTHR34322:SF2">
    <property type="entry name" value="TRANSPOSASE IS200-LIKE DOMAIN-CONTAINING PROTEIN"/>
    <property type="match status" value="1"/>
</dbReference>
<feature type="compositionally biased region" description="Basic and acidic residues" evidence="1">
    <location>
        <begin position="230"/>
        <end position="250"/>
    </location>
</feature>
<dbReference type="EMBL" id="SJPM01000007">
    <property type="protein sequence ID" value="TWT94946.1"/>
    <property type="molecule type" value="Genomic_DNA"/>
</dbReference>
<dbReference type="SUPFAM" id="SSF143422">
    <property type="entry name" value="Transposase IS200-like"/>
    <property type="match status" value="1"/>
</dbReference>
<evidence type="ECO:0000256" key="1">
    <source>
        <dbReference type="SAM" id="MobiDB-lite"/>
    </source>
</evidence>
<dbReference type="GO" id="GO:0003677">
    <property type="term" value="F:DNA binding"/>
    <property type="evidence" value="ECO:0007669"/>
    <property type="project" value="InterPro"/>
</dbReference>
<dbReference type="GO" id="GO:0004803">
    <property type="term" value="F:transposase activity"/>
    <property type="evidence" value="ECO:0007669"/>
    <property type="project" value="InterPro"/>
</dbReference>
<dbReference type="RefSeq" id="WP_146578901.1">
    <property type="nucleotide sequence ID" value="NZ_SJPM01000007.1"/>
</dbReference>
<dbReference type="SMART" id="SM01321">
    <property type="entry name" value="Y1_Tnp"/>
    <property type="match status" value="1"/>
</dbReference>
<comment type="caution">
    <text evidence="3">The sequence shown here is derived from an EMBL/GenBank/DDBJ whole genome shotgun (WGS) entry which is preliminary data.</text>
</comment>
<dbReference type="AlphaFoldDB" id="A0A5C6A673"/>
<dbReference type="OrthoDB" id="248091at2"/>